<keyword evidence="1" id="KW-0805">Transcription regulation</keyword>
<dbReference type="InterPro" id="IPR005202">
    <property type="entry name" value="TF_GRAS"/>
</dbReference>
<organism evidence="5">
    <name type="scientific">Opuntia streptacantha</name>
    <name type="common">Prickly pear cactus</name>
    <name type="synonym">Opuntia cardona</name>
    <dbReference type="NCBI Taxonomy" id="393608"/>
    <lineage>
        <taxon>Eukaryota</taxon>
        <taxon>Viridiplantae</taxon>
        <taxon>Streptophyta</taxon>
        <taxon>Embryophyta</taxon>
        <taxon>Tracheophyta</taxon>
        <taxon>Spermatophyta</taxon>
        <taxon>Magnoliopsida</taxon>
        <taxon>eudicotyledons</taxon>
        <taxon>Gunneridae</taxon>
        <taxon>Pentapetalae</taxon>
        <taxon>Caryophyllales</taxon>
        <taxon>Cactineae</taxon>
        <taxon>Cactaceae</taxon>
        <taxon>Opuntioideae</taxon>
        <taxon>Opuntia</taxon>
    </lineage>
</organism>
<feature type="region of interest" description="Leucine repeat II (LRII)" evidence="3">
    <location>
        <begin position="469"/>
        <end position="501"/>
    </location>
</feature>
<feature type="region of interest" description="Leucine repeat I (LRI)" evidence="3">
    <location>
        <begin position="309"/>
        <end position="369"/>
    </location>
</feature>
<evidence type="ECO:0000256" key="1">
    <source>
        <dbReference type="ARBA" id="ARBA00023015"/>
    </source>
</evidence>
<reference evidence="5" key="1">
    <citation type="journal article" date="2013" name="J. Plant Res.">
        <title>Effect of fungi and light on seed germination of three Opuntia species from semiarid lands of central Mexico.</title>
        <authorList>
            <person name="Delgado-Sanchez P."/>
            <person name="Jimenez-Bremont J.F."/>
            <person name="Guerrero-Gonzalez Mde L."/>
            <person name="Flores J."/>
        </authorList>
    </citation>
    <scope>NUCLEOTIDE SEQUENCE</scope>
    <source>
        <tissue evidence="5">Cladode</tissue>
    </source>
</reference>
<feature type="compositionally biased region" description="Basic and acidic residues" evidence="4">
    <location>
        <begin position="230"/>
        <end position="241"/>
    </location>
</feature>
<feature type="short sequence motif" description="VHIID" evidence="3">
    <location>
        <begin position="419"/>
        <end position="423"/>
    </location>
</feature>
<sequence length="684" mass="77381">MHPLVADPESMPNVFRYNPDLLSKFVGHQNSAKESEKDGIFQTLRLVDPKSSSVDGIGIASDSTEVPDFSDACLKFISDILLEEDLDESPTSLQDYRALLATEKSLYEALGKEYSPSFTCLAPSLGRIVESPDDGFSCSWPDGHGIKGMANDDATFMSNGKLKDIQLDPFPIMDDVLHPYLELNSHSSGSSNCTDDLGNGLSNSPVSTLTSIATEVETKLAGSSRRKNHQRDDNGHEEGRSNKQQASYNEDYVEMEQYDDVLLCREDRSDTSTHANKSWPNEAREKLQKKGFKGRTSRHKKQSNAAEEVDLSTLLSRCAQAVSNFDIRTANELLKQIRQHSSPYGDSLQRVAHHFANGLEARLAGTGSNVPTNLIDARISSSEFLKAYKLYVSAVPFKRMSYFLANNTILKLAEKATKIHIIDFGILFGLQWPCLIQNLSRRPVGPPNLRITGIDYPQHGFRPAEKVEATGHRLSGYCQRFNVPFRYEAIAKKWETIRPEDLNIESDELVVVNCMFRSANLLDETVEINSPRDAFLRLIKQISPRLFIHAIVNGTFNAPFFITRFREAIFQYSSVFDIFEATMPREDRERLLIESEICGKEVLNAIACEGPERIQRPETYKQWQERTRRAGLRQVPLDEELVNRAKTMVKANYHKEFMVDEDRSWMLQGWKGRILCAVSIWQTI</sequence>
<feature type="region of interest" description="VHIID" evidence="3">
    <location>
        <begin position="388"/>
        <end position="453"/>
    </location>
</feature>
<keyword evidence="2" id="KW-0804">Transcription</keyword>
<dbReference type="PROSITE" id="PS50985">
    <property type="entry name" value="GRAS"/>
    <property type="match status" value="1"/>
</dbReference>
<feature type="compositionally biased region" description="Basic residues" evidence="4">
    <location>
        <begin position="289"/>
        <end position="302"/>
    </location>
</feature>
<evidence type="ECO:0000256" key="2">
    <source>
        <dbReference type="ARBA" id="ARBA00023163"/>
    </source>
</evidence>
<protein>
    <submittedName>
        <fullName evidence="5">Uncharacterized protein</fullName>
    </submittedName>
</protein>
<comment type="caution">
    <text evidence="3">Lacks conserved residue(s) required for the propagation of feature annotation.</text>
</comment>
<dbReference type="AlphaFoldDB" id="A0A7C9ELW7"/>
<reference evidence="5" key="2">
    <citation type="submission" date="2020-07" db="EMBL/GenBank/DDBJ databases">
        <authorList>
            <person name="Vera ALvarez R."/>
            <person name="Arias-Moreno D.M."/>
            <person name="Jimenez-Jacinto V."/>
            <person name="Jimenez-Bremont J.F."/>
            <person name="Swaminathan K."/>
            <person name="Moose S.P."/>
            <person name="Guerrero-Gonzalez M.L."/>
            <person name="Marino-Ramirez L."/>
            <person name="Landsman D."/>
            <person name="Rodriguez-Kessler M."/>
            <person name="Delgado-Sanchez P."/>
        </authorList>
    </citation>
    <scope>NUCLEOTIDE SEQUENCE</scope>
    <source>
        <tissue evidence="5">Cladode</tissue>
    </source>
</reference>
<evidence type="ECO:0000256" key="3">
    <source>
        <dbReference type="PROSITE-ProRule" id="PRU01191"/>
    </source>
</evidence>
<proteinExistence type="inferred from homology"/>
<evidence type="ECO:0000313" key="5">
    <source>
        <dbReference type="EMBL" id="MBA4665428.1"/>
    </source>
</evidence>
<evidence type="ECO:0000256" key="4">
    <source>
        <dbReference type="SAM" id="MobiDB-lite"/>
    </source>
</evidence>
<dbReference type="PANTHER" id="PTHR31636">
    <property type="entry name" value="OSJNBA0084A10.13 PROTEIN-RELATED"/>
    <property type="match status" value="1"/>
</dbReference>
<name>A0A7C9ELW7_OPUST</name>
<feature type="region of interest" description="Disordered" evidence="4">
    <location>
        <begin position="269"/>
        <end position="305"/>
    </location>
</feature>
<dbReference type="Pfam" id="PF03514">
    <property type="entry name" value="GRAS"/>
    <property type="match status" value="1"/>
</dbReference>
<comment type="similarity">
    <text evidence="3">Belongs to the GRAS family.</text>
</comment>
<feature type="region of interest" description="SAW" evidence="3">
    <location>
        <begin position="607"/>
        <end position="682"/>
    </location>
</feature>
<feature type="region of interest" description="Disordered" evidence="4">
    <location>
        <begin position="216"/>
        <end position="249"/>
    </location>
</feature>
<dbReference type="EMBL" id="GISG01227251">
    <property type="protein sequence ID" value="MBA4665428.1"/>
    <property type="molecule type" value="Transcribed_RNA"/>
</dbReference>
<accession>A0A7C9ELW7</accession>